<dbReference type="EMBL" id="MVBM01000021">
    <property type="protein sequence ID" value="OOK63266.1"/>
    <property type="molecule type" value="Genomic_DNA"/>
</dbReference>
<feature type="region of interest" description="Disordered" evidence="1">
    <location>
        <begin position="36"/>
        <end position="91"/>
    </location>
</feature>
<evidence type="ECO:0000313" key="3">
    <source>
        <dbReference type="Proteomes" id="UP000189229"/>
    </source>
</evidence>
<gene>
    <name evidence="2" type="ORF">BZL30_9521</name>
</gene>
<protein>
    <submittedName>
        <fullName evidence="2">Putative pqqE</fullName>
    </submittedName>
</protein>
<dbReference type="AlphaFoldDB" id="A0A1V3WA35"/>
<accession>A0A1V3WA35</accession>
<proteinExistence type="predicted"/>
<name>A0A1V3WA35_MYCKA</name>
<feature type="compositionally biased region" description="Polar residues" evidence="1">
    <location>
        <begin position="53"/>
        <end position="64"/>
    </location>
</feature>
<reference evidence="2 3" key="1">
    <citation type="submission" date="2017-02" db="EMBL/GenBank/DDBJ databases">
        <title>Complete genome sequences of Mycobacterium kansasii strains isolated from rhesus macaques.</title>
        <authorList>
            <person name="Panda A."/>
            <person name="Nagaraj S."/>
            <person name="Zhao X."/>
            <person name="Tettelin H."/>
            <person name="Detolla L.J."/>
        </authorList>
    </citation>
    <scope>NUCLEOTIDE SEQUENCE [LARGE SCALE GENOMIC DNA]</scope>
    <source>
        <strain evidence="2 3">11-3813</strain>
    </source>
</reference>
<sequence>MDVQISLDGATAEVNDAVRGAGSYAMAVRALQNLARRASARPEPPRSRWWSPGTMSASSTNSPRWQAVTAPPADHPAAPVGRAPMSGRPAPTAAQQVQLYDWLVLNGERVLTAIPSSTFPAGESVRWPVSTCAAPVGWSA</sequence>
<evidence type="ECO:0000313" key="2">
    <source>
        <dbReference type="EMBL" id="OOK63266.1"/>
    </source>
</evidence>
<evidence type="ECO:0000256" key="1">
    <source>
        <dbReference type="SAM" id="MobiDB-lite"/>
    </source>
</evidence>
<organism evidence="2 3">
    <name type="scientific">Mycobacterium kansasii</name>
    <dbReference type="NCBI Taxonomy" id="1768"/>
    <lineage>
        <taxon>Bacteria</taxon>
        <taxon>Bacillati</taxon>
        <taxon>Actinomycetota</taxon>
        <taxon>Actinomycetes</taxon>
        <taxon>Mycobacteriales</taxon>
        <taxon>Mycobacteriaceae</taxon>
        <taxon>Mycobacterium</taxon>
    </lineage>
</organism>
<dbReference type="Proteomes" id="UP000189229">
    <property type="component" value="Unassembled WGS sequence"/>
</dbReference>
<comment type="caution">
    <text evidence="2">The sequence shown here is derived from an EMBL/GenBank/DDBJ whole genome shotgun (WGS) entry which is preliminary data.</text>
</comment>